<name>A0AAV2MPU4_KNICA</name>
<dbReference type="AlphaFoldDB" id="A0AAV2MPU4"/>
<protein>
    <recommendedName>
        <fullName evidence="2">ERCC6L2-like ribbon-helix-helix domain-containing protein</fullName>
    </recommendedName>
</protein>
<feature type="region of interest" description="Disordered" evidence="1">
    <location>
        <begin position="63"/>
        <end position="88"/>
    </location>
</feature>
<organism evidence="3 4">
    <name type="scientific">Knipowitschia caucasica</name>
    <name type="common">Caucasian dwarf goby</name>
    <name type="synonym">Pomatoschistus caucasicus</name>
    <dbReference type="NCBI Taxonomy" id="637954"/>
    <lineage>
        <taxon>Eukaryota</taxon>
        <taxon>Metazoa</taxon>
        <taxon>Chordata</taxon>
        <taxon>Craniata</taxon>
        <taxon>Vertebrata</taxon>
        <taxon>Euteleostomi</taxon>
        <taxon>Actinopterygii</taxon>
        <taxon>Neopterygii</taxon>
        <taxon>Teleostei</taxon>
        <taxon>Neoteleostei</taxon>
        <taxon>Acanthomorphata</taxon>
        <taxon>Gobiaria</taxon>
        <taxon>Gobiiformes</taxon>
        <taxon>Gobioidei</taxon>
        <taxon>Gobiidae</taxon>
        <taxon>Gobiinae</taxon>
        <taxon>Knipowitschia</taxon>
    </lineage>
</organism>
<reference evidence="3 4" key="1">
    <citation type="submission" date="2024-04" db="EMBL/GenBank/DDBJ databases">
        <authorList>
            <person name="Waldvogel A.-M."/>
            <person name="Schoenle A."/>
        </authorList>
    </citation>
    <scope>NUCLEOTIDE SEQUENCE [LARGE SCALE GENOMIC DNA]</scope>
</reference>
<feature type="domain" description="ERCC6L2-like ribbon-helix-helix" evidence="2">
    <location>
        <begin position="108"/>
        <end position="149"/>
    </location>
</feature>
<proteinExistence type="predicted"/>
<dbReference type="Pfam" id="PF25806">
    <property type="entry name" value="RHH_ERCC6L2"/>
    <property type="match status" value="1"/>
</dbReference>
<accession>A0AAV2MPU4</accession>
<evidence type="ECO:0000313" key="4">
    <source>
        <dbReference type="Proteomes" id="UP001497482"/>
    </source>
</evidence>
<evidence type="ECO:0000259" key="2">
    <source>
        <dbReference type="Pfam" id="PF25806"/>
    </source>
</evidence>
<dbReference type="Proteomes" id="UP001497482">
    <property type="component" value="Chromosome 9"/>
</dbReference>
<keyword evidence="4" id="KW-1185">Reference proteome</keyword>
<dbReference type="InterPro" id="IPR057931">
    <property type="entry name" value="RHH_ERCC6L2"/>
</dbReference>
<evidence type="ECO:0000256" key="1">
    <source>
        <dbReference type="SAM" id="MobiDB-lite"/>
    </source>
</evidence>
<evidence type="ECO:0000313" key="3">
    <source>
        <dbReference type="EMBL" id="CAL1615552.1"/>
    </source>
</evidence>
<gene>
    <name evidence="3" type="ORF">KC01_LOCUS41482</name>
</gene>
<dbReference type="EMBL" id="OZ035831">
    <property type="protein sequence ID" value="CAL1615552.1"/>
    <property type="molecule type" value="Genomic_DNA"/>
</dbReference>
<sequence>MGLGKTVQQLHSSVVAVESARRYFEAVQGDDAQKGELFGIKNLFRLQIQGTCLTRQILESLSESSLDSPPDERRAPTSLQRPTPEHPVQFTARSTERTRHTTFIIGETPQSICRQQMQEMATQLQFSSVEQFATEILKSTSNQRVSCLTVIMQNVSNRTPPSAEPYLCSCLVVYFKSHH</sequence>